<dbReference type="EMBL" id="AMSD01000001">
    <property type="protein sequence ID" value="EPE37672.1"/>
    <property type="molecule type" value="Genomic_DNA"/>
</dbReference>
<comment type="caution">
    <text evidence="2">The sequence shown here is derived from an EMBL/GenBank/DDBJ whole genome shotgun (WGS) entry which is preliminary data.</text>
</comment>
<proteinExistence type="predicted"/>
<keyword evidence="3" id="KW-1185">Reference proteome</keyword>
<dbReference type="InterPro" id="IPR021249">
    <property type="entry name" value="DUF2788"/>
</dbReference>
<evidence type="ECO:0008006" key="4">
    <source>
        <dbReference type="Google" id="ProtNLM"/>
    </source>
</evidence>
<protein>
    <recommendedName>
        <fullName evidence="4">DUF2788 domain-containing protein</fullName>
    </recommendedName>
</protein>
<feature type="transmembrane region" description="Helical" evidence="1">
    <location>
        <begin position="45"/>
        <end position="67"/>
    </location>
</feature>
<evidence type="ECO:0000313" key="2">
    <source>
        <dbReference type="EMBL" id="EPE37672.1"/>
    </source>
</evidence>
<sequence>MLYDYINILEFIGLNFLLASVFLLICITIKDLVKKSNISKFGQFIAWLVLFLGCVSFILKSIIQLVLESSGL</sequence>
<evidence type="ECO:0000313" key="3">
    <source>
        <dbReference type="Proteomes" id="UP000053688"/>
    </source>
</evidence>
<gene>
    <name evidence="2" type="ORF">O1U_0128</name>
</gene>
<keyword evidence="1" id="KW-0472">Membrane</keyword>
<name>S3DGS6_9GAMM</name>
<evidence type="ECO:0000256" key="1">
    <source>
        <dbReference type="SAM" id="Phobius"/>
    </source>
</evidence>
<reference evidence="2 3" key="1">
    <citation type="journal article" date="2014" name="Environ. Microbiol.">
        <title>Genomic signatures of obligate host dependence in the luminous bacterial symbiont of a vertebrate.</title>
        <authorList>
            <person name="Hendry T.A."/>
            <person name="de Wet J.R."/>
            <person name="Dunlap P.V."/>
        </authorList>
    </citation>
    <scope>NUCLEOTIDE SEQUENCE [LARGE SCALE GENOMIC DNA]</scope>
    <source>
        <strain evidence="2 3">Akat1</strain>
    </source>
</reference>
<organism evidence="2 3">
    <name type="scientific">Candidatus Photodesmus katoptron Akat1</name>
    <dbReference type="NCBI Taxonomy" id="1236703"/>
    <lineage>
        <taxon>Bacteria</taxon>
        <taxon>Pseudomonadati</taxon>
        <taxon>Pseudomonadota</taxon>
        <taxon>Gammaproteobacteria</taxon>
        <taxon>Vibrionales</taxon>
        <taxon>Vibrionaceae</taxon>
        <taxon>Candidatus Photodesmus</taxon>
    </lineage>
</organism>
<dbReference type="Proteomes" id="UP000053688">
    <property type="component" value="Unassembled WGS sequence"/>
</dbReference>
<keyword evidence="1" id="KW-0812">Transmembrane</keyword>
<keyword evidence="1" id="KW-1133">Transmembrane helix</keyword>
<feature type="transmembrane region" description="Helical" evidence="1">
    <location>
        <begin position="12"/>
        <end position="33"/>
    </location>
</feature>
<dbReference type="STRING" id="28176.CF66_2301"/>
<dbReference type="AlphaFoldDB" id="S3DGS6"/>
<accession>S3DGS6</accession>
<dbReference type="Pfam" id="PF10981">
    <property type="entry name" value="DUF2788"/>
    <property type="match status" value="1"/>
</dbReference>
<dbReference type="RefSeq" id="WP_016503470.1">
    <property type="nucleotide sequence ID" value="NZ_AMSD01000001.1"/>
</dbReference>